<name>A0A9P6EB41_9AGAR</name>
<organism evidence="1 2">
    <name type="scientific">Crepidotus variabilis</name>
    <dbReference type="NCBI Taxonomy" id="179855"/>
    <lineage>
        <taxon>Eukaryota</taxon>
        <taxon>Fungi</taxon>
        <taxon>Dikarya</taxon>
        <taxon>Basidiomycota</taxon>
        <taxon>Agaricomycotina</taxon>
        <taxon>Agaricomycetes</taxon>
        <taxon>Agaricomycetidae</taxon>
        <taxon>Agaricales</taxon>
        <taxon>Agaricineae</taxon>
        <taxon>Crepidotaceae</taxon>
        <taxon>Crepidotus</taxon>
    </lineage>
</organism>
<comment type="caution">
    <text evidence="1">The sequence shown here is derived from an EMBL/GenBank/DDBJ whole genome shotgun (WGS) entry which is preliminary data.</text>
</comment>
<evidence type="ECO:0000313" key="1">
    <source>
        <dbReference type="EMBL" id="KAF9525609.1"/>
    </source>
</evidence>
<reference evidence="1" key="1">
    <citation type="submission" date="2020-11" db="EMBL/GenBank/DDBJ databases">
        <authorList>
            <consortium name="DOE Joint Genome Institute"/>
            <person name="Ahrendt S."/>
            <person name="Riley R."/>
            <person name="Andreopoulos W."/>
            <person name="Labutti K."/>
            <person name="Pangilinan J."/>
            <person name="Ruiz-Duenas F.J."/>
            <person name="Barrasa J.M."/>
            <person name="Sanchez-Garcia M."/>
            <person name="Camarero S."/>
            <person name="Miyauchi S."/>
            <person name="Serrano A."/>
            <person name="Linde D."/>
            <person name="Babiker R."/>
            <person name="Drula E."/>
            <person name="Ayuso-Fernandez I."/>
            <person name="Pacheco R."/>
            <person name="Padilla G."/>
            <person name="Ferreira P."/>
            <person name="Barriuso J."/>
            <person name="Kellner H."/>
            <person name="Castanera R."/>
            <person name="Alfaro M."/>
            <person name="Ramirez L."/>
            <person name="Pisabarro A.G."/>
            <person name="Kuo A."/>
            <person name="Tritt A."/>
            <person name="Lipzen A."/>
            <person name="He G."/>
            <person name="Yan M."/>
            <person name="Ng V."/>
            <person name="Cullen D."/>
            <person name="Martin F."/>
            <person name="Rosso M.-N."/>
            <person name="Henrissat B."/>
            <person name="Hibbett D."/>
            <person name="Martinez A.T."/>
            <person name="Grigoriev I.V."/>
        </authorList>
    </citation>
    <scope>NUCLEOTIDE SEQUENCE</scope>
    <source>
        <strain evidence="1">CBS 506.95</strain>
    </source>
</reference>
<evidence type="ECO:0000313" key="2">
    <source>
        <dbReference type="Proteomes" id="UP000807306"/>
    </source>
</evidence>
<sequence length="81" mass="9313">MWRLVLKYLNMLLHLVAHRQPGLAFDCVHLMIIFLFNSNLKRVSGLGPKVFSTVPQQCYRTMNAWCSILNGTSIPSSHRQL</sequence>
<dbReference type="EMBL" id="MU157882">
    <property type="protein sequence ID" value="KAF9525609.1"/>
    <property type="molecule type" value="Genomic_DNA"/>
</dbReference>
<keyword evidence="2" id="KW-1185">Reference proteome</keyword>
<proteinExistence type="predicted"/>
<protein>
    <submittedName>
        <fullName evidence="1">Uncharacterized protein</fullName>
    </submittedName>
</protein>
<dbReference type="AlphaFoldDB" id="A0A9P6EB41"/>
<accession>A0A9P6EB41</accession>
<gene>
    <name evidence="1" type="ORF">CPB83DRAFT_525182</name>
</gene>
<dbReference type="Proteomes" id="UP000807306">
    <property type="component" value="Unassembled WGS sequence"/>
</dbReference>